<accession>A0A7C5I102</accession>
<feature type="site" description="Important for substrate specificity" evidence="3">
    <location>
        <position position="12"/>
    </location>
</feature>
<dbReference type="HAMAP" id="MF_00528">
    <property type="entry name" value="Maf"/>
    <property type="match status" value="1"/>
</dbReference>
<feature type="active site" description="Proton acceptor" evidence="3">
    <location>
        <position position="65"/>
    </location>
</feature>
<comment type="subcellular location">
    <subcellularLocation>
        <location evidence="3">Cytoplasm</location>
    </subcellularLocation>
</comment>
<dbReference type="NCBIfam" id="TIGR00172">
    <property type="entry name" value="maf"/>
    <property type="match status" value="1"/>
</dbReference>
<dbReference type="GO" id="GO:0005737">
    <property type="term" value="C:cytoplasm"/>
    <property type="evidence" value="ECO:0007669"/>
    <property type="project" value="UniProtKB-SubCell"/>
</dbReference>
<dbReference type="AlphaFoldDB" id="A0A7C5I102"/>
<comment type="caution">
    <text evidence="3">Lacks conserved residue(s) required for the propagation of feature annotation.</text>
</comment>
<comment type="function">
    <text evidence="3">Nucleoside triphosphate pyrophosphatase that hydrolyzes dTTP and UTP. May have a dual role in cell division arrest and in preventing the incorporation of modified nucleotides into cellular nucleic acids.</text>
</comment>
<comment type="caution">
    <text evidence="4">The sequence shown here is derived from an EMBL/GenBank/DDBJ whole genome shotgun (WGS) entry which is preliminary data.</text>
</comment>
<keyword evidence="2 3" id="KW-0378">Hydrolase</keyword>
<dbReference type="InterPro" id="IPR029001">
    <property type="entry name" value="ITPase-like_fam"/>
</dbReference>
<dbReference type="Gene3D" id="3.90.950.10">
    <property type="match status" value="1"/>
</dbReference>
<dbReference type="Pfam" id="PF02545">
    <property type="entry name" value="Maf"/>
    <property type="match status" value="1"/>
</dbReference>
<dbReference type="PANTHER" id="PTHR43213:SF5">
    <property type="entry name" value="BIFUNCTIONAL DTTP_UTP PYROPHOSPHATASE_METHYLTRANSFERASE PROTEIN-RELATED"/>
    <property type="match status" value="1"/>
</dbReference>
<dbReference type="GO" id="GO:0009117">
    <property type="term" value="P:nucleotide metabolic process"/>
    <property type="evidence" value="ECO:0007669"/>
    <property type="project" value="UniProtKB-KW"/>
</dbReference>
<feature type="site" description="Important for substrate specificity" evidence="3">
    <location>
        <position position="66"/>
    </location>
</feature>
<proteinExistence type="inferred from homology"/>
<evidence type="ECO:0000256" key="1">
    <source>
        <dbReference type="ARBA" id="ARBA00001968"/>
    </source>
</evidence>
<dbReference type="SUPFAM" id="SSF52972">
    <property type="entry name" value="ITPase-like"/>
    <property type="match status" value="1"/>
</dbReference>
<comment type="catalytic activity">
    <reaction evidence="3">
        <text>dTTP + H2O = dTMP + diphosphate + H(+)</text>
        <dbReference type="Rhea" id="RHEA:28534"/>
        <dbReference type="ChEBI" id="CHEBI:15377"/>
        <dbReference type="ChEBI" id="CHEBI:15378"/>
        <dbReference type="ChEBI" id="CHEBI:33019"/>
        <dbReference type="ChEBI" id="CHEBI:37568"/>
        <dbReference type="ChEBI" id="CHEBI:63528"/>
        <dbReference type="EC" id="3.6.1.9"/>
    </reaction>
</comment>
<comment type="catalytic activity">
    <reaction evidence="3">
        <text>UTP + H2O = UMP + diphosphate + H(+)</text>
        <dbReference type="Rhea" id="RHEA:29395"/>
        <dbReference type="ChEBI" id="CHEBI:15377"/>
        <dbReference type="ChEBI" id="CHEBI:15378"/>
        <dbReference type="ChEBI" id="CHEBI:33019"/>
        <dbReference type="ChEBI" id="CHEBI:46398"/>
        <dbReference type="ChEBI" id="CHEBI:57865"/>
        <dbReference type="EC" id="3.6.1.9"/>
    </reaction>
</comment>
<feature type="site" description="Important for substrate specificity" evidence="3">
    <location>
        <position position="148"/>
    </location>
</feature>
<name>A0A7C5I102_UNCW3</name>
<dbReference type="Proteomes" id="UP000886014">
    <property type="component" value="Unassembled WGS sequence"/>
</dbReference>
<dbReference type="CDD" id="cd00555">
    <property type="entry name" value="Maf"/>
    <property type="match status" value="1"/>
</dbReference>
<sequence>MNKLYLVSTSPRRISILKKFGYDFEVLKPEEVEEVHTSPEGTLLNATGKLEGFRVREGQILLAADTLVFCDGKTLGKPSSAEEAKEYLRILSGKTHKVYTGYVLRSIDEKIERIVETEVTFFELGETELEFILKFDNPLDKAGAYGIQDFTGIFVKSIKGSYYNVVGLPIEYLYFDLKKMGVLPTP</sequence>
<dbReference type="PANTHER" id="PTHR43213">
    <property type="entry name" value="BIFUNCTIONAL DTTP/UTP PYROPHOSPHATASE/METHYLTRANSFERASE PROTEIN-RELATED"/>
    <property type="match status" value="1"/>
</dbReference>
<gene>
    <name evidence="4" type="primary">maf</name>
    <name evidence="4" type="ORF">ENL41_00145</name>
</gene>
<protein>
    <recommendedName>
        <fullName evidence="3">dTTP/UTP pyrophosphatase</fullName>
        <shortName evidence="3">dTTPase/UTPase</shortName>
        <ecNumber evidence="3">3.6.1.9</ecNumber>
    </recommendedName>
    <alternativeName>
        <fullName evidence="3">Nucleoside triphosphate pyrophosphatase</fullName>
    </alternativeName>
    <alternativeName>
        <fullName evidence="3">Nucleotide pyrophosphatase</fullName>
        <shortName evidence="3">Nucleotide PPase</shortName>
    </alternativeName>
</protein>
<dbReference type="PIRSF" id="PIRSF006305">
    <property type="entry name" value="Maf"/>
    <property type="match status" value="1"/>
</dbReference>
<keyword evidence="3" id="KW-0546">Nucleotide metabolism</keyword>
<dbReference type="EMBL" id="DRTV01000012">
    <property type="protein sequence ID" value="HHF57816.1"/>
    <property type="molecule type" value="Genomic_DNA"/>
</dbReference>
<evidence type="ECO:0000256" key="2">
    <source>
        <dbReference type="ARBA" id="ARBA00022801"/>
    </source>
</evidence>
<evidence type="ECO:0000313" key="4">
    <source>
        <dbReference type="EMBL" id="HHF57816.1"/>
    </source>
</evidence>
<dbReference type="EC" id="3.6.1.9" evidence="3"/>
<dbReference type="GO" id="GO:0047429">
    <property type="term" value="F:nucleoside triphosphate diphosphatase activity"/>
    <property type="evidence" value="ECO:0007669"/>
    <property type="project" value="UniProtKB-EC"/>
</dbReference>
<evidence type="ECO:0000256" key="3">
    <source>
        <dbReference type="HAMAP-Rule" id="MF_00528"/>
    </source>
</evidence>
<comment type="cofactor">
    <cofactor evidence="1 3">
        <name>a divalent metal cation</name>
        <dbReference type="ChEBI" id="CHEBI:60240"/>
    </cofactor>
</comment>
<comment type="similarity">
    <text evidence="3">Belongs to the Maf family. YhdE subfamily.</text>
</comment>
<organism evidence="4">
    <name type="scientific">candidate division WOR-3 bacterium</name>
    <dbReference type="NCBI Taxonomy" id="2052148"/>
    <lineage>
        <taxon>Bacteria</taxon>
        <taxon>Bacteria division WOR-3</taxon>
    </lineage>
</organism>
<dbReference type="InterPro" id="IPR003697">
    <property type="entry name" value="Maf-like"/>
</dbReference>
<keyword evidence="3" id="KW-0963">Cytoplasm</keyword>
<reference evidence="4" key="1">
    <citation type="journal article" date="2020" name="mSystems">
        <title>Genome- and Community-Level Interaction Insights into Carbon Utilization and Element Cycling Functions of Hydrothermarchaeota in Hydrothermal Sediment.</title>
        <authorList>
            <person name="Zhou Z."/>
            <person name="Liu Y."/>
            <person name="Xu W."/>
            <person name="Pan J."/>
            <person name="Luo Z.H."/>
            <person name="Li M."/>
        </authorList>
    </citation>
    <scope>NUCLEOTIDE SEQUENCE [LARGE SCALE GENOMIC DNA]</scope>
    <source>
        <strain evidence="4">HyVt-94</strain>
    </source>
</reference>